<evidence type="ECO:0000259" key="1">
    <source>
        <dbReference type="Pfam" id="PF00534"/>
    </source>
</evidence>
<comment type="caution">
    <text evidence="3">The sequence shown here is derived from an EMBL/GenBank/DDBJ whole genome shotgun (WGS) entry which is preliminary data.</text>
</comment>
<protein>
    <submittedName>
        <fullName evidence="3">D-inositol-3-phosphate glycosyltransferase</fullName>
        <ecNumber evidence="3">2.4.1.250</ecNumber>
    </submittedName>
</protein>
<feature type="domain" description="Glycosyl transferase family 1" evidence="1">
    <location>
        <begin position="179"/>
        <end position="335"/>
    </location>
</feature>
<accession>A0A811T3A7</accession>
<dbReference type="Proteomes" id="UP000606624">
    <property type="component" value="Unassembled WGS sequence"/>
</dbReference>
<dbReference type="Pfam" id="PF00534">
    <property type="entry name" value="Glycos_transf_1"/>
    <property type="match status" value="1"/>
</dbReference>
<sequence>MIKVVYILTQDKGGLLHYTAQLANAISKYAKVTIICPQKIPEHYFSNNVEIVNILDCPIKKNVLKIISFRNIKIVNKIKPDVIHLTIPHPITPLFIFLLRLGKRYPIVFTKHDPKPHVDMYPPEVVADLLHNILINYNKIIVHSEKHKDILVKRGFLAEKIAVIPHGDYSFFANYGKKVPAEENCILFFGHIRKYKGLEYLIKAVPLISKEIPDLKVIIAGDGNFSRYLKLITDKSKFEIYNRFISDELVSELFQRAELVVLPYIEATQSGPLHIACAFKKPVVATNVGAIPEVVKDGKTGFIVPPRDEKALADAIIKLLKDKKLRKEMGENAYEKMKEELSWDKIAEKTIEVYKEAIKDKSCR</sequence>
<name>A0A811T3A7_9EURY</name>
<feature type="domain" description="Glycosyltransferase subfamily 4-like N-terminal" evidence="2">
    <location>
        <begin position="13"/>
        <end position="167"/>
    </location>
</feature>
<organism evidence="3 4">
    <name type="scientific">Candidatus Argoarchaeum ethanivorans</name>
    <dbReference type="NCBI Taxonomy" id="2608793"/>
    <lineage>
        <taxon>Archaea</taxon>
        <taxon>Methanobacteriati</taxon>
        <taxon>Methanobacteriota</taxon>
        <taxon>Stenosarchaea group</taxon>
        <taxon>Methanomicrobia</taxon>
        <taxon>Methanosarcinales</taxon>
        <taxon>Methanosarcinales incertae sedis</taxon>
        <taxon>GOM Arc I cluster</taxon>
        <taxon>Candidatus Argoarchaeum</taxon>
    </lineage>
</organism>
<proteinExistence type="predicted"/>
<dbReference type="Pfam" id="PF13439">
    <property type="entry name" value="Glyco_transf_4"/>
    <property type="match status" value="1"/>
</dbReference>
<keyword evidence="3" id="KW-0808">Transferase</keyword>
<dbReference type="GO" id="GO:0102710">
    <property type="term" value="F:D-inositol-3-phosphate glycosyltransferase activity"/>
    <property type="evidence" value="ECO:0007669"/>
    <property type="project" value="UniProtKB-EC"/>
</dbReference>
<evidence type="ECO:0000313" key="4">
    <source>
        <dbReference type="Proteomes" id="UP000606624"/>
    </source>
</evidence>
<dbReference type="PANTHER" id="PTHR12526">
    <property type="entry name" value="GLYCOSYLTRANSFERASE"/>
    <property type="match status" value="1"/>
</dbReference>
<keyword evidence="3" id="KW-0328">Glycosyltransferase</keyword>
<reference evidence="3" key="1">
    <citation type="submission" date="2020-10" db="EMBL/GenBank/DDBJ databases">
        <authorList>
            <person name="Hahn C.J."/>
            <person name="Laso-Perez R."/>
            <person name="Vulcano F."/>
            <person name="Vaziourakis K.-M."/>
            <person name="Stokke R."/>
            <person name="Steen I.H."/>
            <person name="Teske A."/>
            <person name="Boetius A."/>
            <person name="Liebeke M."/>
            <person name="Amann R."/>
            <person name="Knittel K."/>
        </authorList>
    </citation>
    <scope>NUCLEOTIDE SEQUENCE</scope>
    <source>
        <strain evidence="3">Gfbio:e3339647-f889-4370-9287-4fb5cb688e4c:AG392E03_GoMArc1</strain>
    </source>
</reference>
<dbReference type="SUPFAM" id="SSF53756">
    <property type="entry name" value="UDP-Glycosyltransferase/glycogen phosphorylase"/>
    <property type="match status" value="1"/>
</dbReference>
<dbReference type="EC" id="2.4.1.250" evidence="3"/>
<dbReference type="EMBL" id="CAJHIN010000001">
    <property type="protein sequence ID" value="CAD6490157.1"/>
    <property type="molecule type" value="Genomic_DNA"/>
</dbReference>
<dbReference type="CDD" id="cd03801">
    <property type="entry name" value="GT4_PimA-like"/>
    <property type="match status" value="1"/>
</dbReference>
<dbReference type="InterPro" id="IPR028098">
    <property type="entry name" value="Glyco_trans_4-like_N"/>
</dbReference>
<dbReference type="PANTHER" id="PTHR12526:SF572">
    <property type="entry name" value="BLL5144 PROTEIN"/>
    <property type="match status" value="1"/>
</dbReference>
<dbReference type="InterPro" id="IPR001296">
    <property type="entry name" value="Glyco_trans_1"/>
</dbReference>
<dbReference type="AlphaFoldDB" id="A0A811T3A7"/>
<evidence type="ECO:0000313" key="3">
    <source>
        <dbReference type="EMBL" id="CAD6490157.1"/>
    </source>
</evidence>
<evidence type="ECO:0000259" key="2">
    <source>
        <dbReference type="Pfam" id="PF13439"/>
    </source>
</evidence>
<dbReference type="Gene3D" id="3.40.50.2000">
    <property type="entry name" value="Glycogen Phosphorylase B"/>
    <property type="match status" value="2"/>
</dbReference>
<gene>
    <name evidence="3" type="primary">mshA_2</name>
    <name evidence="3" type="ORF">KFBDDELM_00035</name>
</gene>